<evidence type="ECO:0000256" key="1">
    <source>
        <dbReference type="SAM" id="Coils"/>
    </source>
</evidence>
<dbReference type="InterPro" id="IPR025904">
    <property type="entry name" value="Tubulin-like"/>
</dbReference>
<gene>
    <name evidence="3" type="ORF">J0895_18055</name>
</gene>
<comment type="caution">
    <text evidence="3">The sequence shown here is derived from an EMBL/GenBank/DDBJ whole genome shotgun (WGS) entry which is preliminary data.</text>
</comment>
<sequence length="1092" mass="123250">MAAFDEKSMVPTVLVGVGGTGHEVLSRVRRLVEETYGNLANFPLISFLVIDTDKEYKVSSSVAAGSAFKDHEKYWASVSGRQVRDMMSNMQNYPWIERWFPTELERNISAIEAGAGQIRGCGRFAFFCNYHGIQKAFERSGDRIKGHENYMLDRYGIKVVTSGINVFVIGSLSGGTGSGMLIDIGYCINHWLKGQGSPMVTAIAPLPAAFATINVGDRVLANGYAAMMELSYFSDYRTEYLAQYSASLLDEVRSSRPPFDFTYLVGTKNGDSEFTLDQIRELISQNIFLDLTSDFAPHKRSIRDNIKGAWAQADPGGRGYPKNFMSFGLSTIEIPIAQIRTSLSNRLAADFVSWWLNESVLLPPQTFELVQNDILKRMRLTDMELLTDLGAAGDKSYLAEISSFVNSIRTEISRDNLLQCTQQGVMGVAGTEKGKILQFGDFLYDKVEEYRANHLRELSPDERLHGDFLQKMYDNRNRIIQQGRQSLEEEFYRIIEDRNRGPKFAEIFLVTVRQVFENAVEKFRREAEKVWQPNEENRRKQYEDALQDIGHFKDKFGLTKQAKMEEYAEKGLAGLEGSLIATIQRKTRFLGLDAIARLQEHLDELERRLSRWTQKMRQTRDTFAHEADSQADSADALTINGIKLYDRQELNQLYQDLIEQYASSTEGNKSRYQTGLDGLCSNLSSQVLADSSPLWKQNRAAGETMRLFDVQQLAEVQEEDFQDIIAEKSRNIINLAPNSSRIKRELAACDRLFKVFNNDVAEIRNQLAIAYSKSKPVILLNPAVMTGRDAGFTPSTNTKVAIVGGRTPTDPAAIKLLPLLEERVGSSDAVTPLGEEERHRVVFVQEMGGFSLRCIDGMQELRHSYQDWKGQTIEAKRAQLKGESKDPPIPVHIQKEPPFWDIFPENPAVYQLVVLGRSLNVLRIEENRQTKENLVRYTRQTSIGSENVEISATWEEAVQVLEVNQCRGDREEIQRQVTAQINAAETATQKRELYQHFMEYLVERQTELEKEGGKDSLIYKRESKIIQEAIETHRLHLAAAASPVPPATAAAAVVTPTDAPPQTHVFCTKCGSKNPANSKFCFKCGNQLVSLS</sequence>
<keyword evidence="1" id="KW-0175">Coiled coil</keyword>
<feature type="coiled-coil region" evidence="1">
    <location>
        <begin position="595"/>
        <end position="622"/>
    </location>
</feature>
<dbReference type="EMBL" id="JAFLQW010000474">
    <property type="protein sequence ID" value="MBO0350935.1"/>
    <property type="molecule type" value="Genomic_DNA"/>
</dbReference>
<dbReference type="InterPro" id="IPR026870">
    <property type="entry name" value="Zinc_ribbon_dom"/>
</dbReference>
<dbReference type="Pfam" id="PF13240">
    <property type="entry name" value="Zn_Ribbon_1"/>
    <property type="match status" value="1"/>
</dbReference>
<protein>
    <submittedName>
        <fullName evidence="3">Zinc-ribbon domain-containing protein</fullName>
    </submittedName>
</protein>
<name>A0ABS3FUY4_9CYAN</name>
<dbReference type="InterPro" id="IPR036525">
    <property type="entry name" value="Tubulin/FtsZ_GTPase_sf"/>
</dbReference>
<feature type="domain" description="Zinc-ribbon" evidence="2">
    <location>
        <begin position="1066"/>
        <end position="1088"/>
    </location>
</feature>
<proteinExistence type="predicted"/>
<reference evidence="3 4" key="1">
    <citation type="submission" date="2021-03" db="EMBL/GenBank/DDBJ databases">
        <title>Metabolic Capacity of the Antarctic Cyanobacterium Phormidium pseudopriestleyi that Sustains Oxygenic Photosynthesis in the Presence of Hydrogen Sulfide.</title>
        <authorList>
            <person name="Lumian J.E."/>
            <person name="Jungblut A.D."/>
            <person name="Dillon M.L."/>
            <person name="Hawes I."/>
            <person name="Doran P.T."/>
            <person name="Mackey T.J."/>
            <person name="Dick G.J."/>
            <person name="Grettenberger C.L."/>
            <person name="Sumner D.Y."/>
        </authorList>
    </citation>
    <scope>NUCLEOTIDE SEQUENCE [LARGE SCALE GENOMIC DNA]</scope>
    <source>
        <strain evidence="3 4">FRX01</strain>
    </source>
</reference>
<evidence type="ECO:0000313" key="3">
    <source>
        <dbReference type="EMBL" id="MBO0350935.1"/>
    </source>
</evidence>
<evidence type="ECO:0000313" key="4">
    <source>
        <dbReference type="Proteomes" id="UP000664844"/>
    </source>
</evidence>
<dbReference type="Pfam" id="PF13809">
    <property type="entry name" value="Tubulin_2"/>
    <property type="match status" value="1"/>
</dbReference>
<evidence type="ECO:0000259" key="2">
    <source>
        <dbReference type="Pfam" id="PF13240"/>
    </source>
</evidence>
<dbReference type="SUPFAM" id="SSF52490">
    <property type="entry name" value="Tubulin nucleotide-binding domain-like"/>
    <property type="match status" value="1"/>
</dbReference>
<dbReference type="Gene3D" id="3.40.50.1440">
    <property type="entry name" value="Tubulin/FtsZ, GTPase domain"/>
    <property type="match status" value="1"/>
</dbReference>
<keyword evidence="4" id="KW-1185">Reference proteome</keyword>
<accession>A0ABS3FUY4</accession>
<dbReference type="Proteomes" id="UP000664844">
    <property type="component" value="Unassembled WGS sequence"/>
</dbReference>
<dbReference type="RefSeq" id="WP_207089401.1">
    <property type="nucleotide sequence ID" value="NZ_JAFLQW010000474.1"/>
</dbReference>
<organism evidence="3 4">
    <name type="scientific">Phormidium pseudopriestleyi FRX01</name>
    <dbReference type="NCBI Taxonomy" id="1759528"/>
    <lineage>
        <taxon>Bacteria</taxon>
        <taxon>Bacillati</taxon>
        <taxon>Cyanobacteriota</taxon>
        <taxon>Cyanophyceae</taxon>
        <taxon>Oscillatoriophycideae</taxon>
        <taxon>Oscillatoriales</taxon>
        <taxon>Oscillatoriaceae</taxon>
        <taxon>Phormidium</taxon>
    </lineage>
</organism>